<dbReference type="FunFam" id="2.60.40.150:FF:000001">
    <property type="entry name" value="Regulating synaptic membrane exocytosis 3, isoform CRA_a"/>
    <property type="match status" value="1"/>
</dbReference>
<dbReference type="SUPFAM" id="SSF50156">
    <property type="entry name" value="PDZ domain-like"/>
    <property type="match status" value="1"/>
</dbReference>
<protein>
    <submittedName>
        <fullName evidence="13">Regulating synaptic membrane exocytosis protein 2 isoform X26</fullName>
    </submittedName>
</protein>
<feature type="compositionally biased region" description="Basic and acidic residues" evidence="9">
    <location>
        <begin position="187"/>
        <end position="211"/>
    </location>
</feature>
<dbReference type="GO" id="GO:0042734">
    <property type="term" value="C:presynaptic membrane"/>
    <property type="evidence" value="ECO:0007669"/>
    <property type="project" value="TreeGrafter"/>
</dbReference>
<dbReference type="CDD" id="cd06714">
    <property type="entry name" value="PDZ_RIM-like"/>
    <property type="match status" value="1"/>
</dbReference>
<feature type="compositionally biased region" description="Polar residues" evidence="9">
    <location>
        <begin position="228"/>
        <end position="239"/>
    </location>
</feature>
<feature type="region of interest" description="Disordered" evidence="9">
    <location>
        <begin position="167"/>
        <end position="375"/>
    </location>
</feature>
<evidence type="ECO:0000313" key="12">
    <source>
        <dbReference type="Proteomes" id="UP000248482"/>
    </source>
</evidence>
<dbReference type="Gene3D" id="2.60.40.150">
    <property type="entry name" value="C2 domain"/>
    <property type="match status" value="2"/>
</dbReference>
<evidence type="ECO:0000313" key="13">
    <source>
        <dbReference type="RefSeq" id="XP_022358291.1"/>
    </source>
</evidence>
<dbReference type="SMART" id="SM00239">
    <property type="entry name" value="C2"/>
    <property type="match status" value="2"/>
</dbReference>
<evidence type="ECO:0000256" key="9">
    <source>
        <dbReference type="SAM" id="MobiDB-lite"/>
    </source>
</evidence>
<feature type="domain" description="PDZ" evidence="11">
    <location>
        <begin position="445"/>
        <end position="531"/>
    </location>
</feature>
<keyword evidence="6" id="KW-0862">Zinc</keyword>
<accession>A0A2Y9JCI2</accession>
<feature type="region of interest" description="Disordered" evidence="9">
    <location>
        <begin position="400"/>
        <end position="427"/>
    </location>
</feature>
<feature type="region of interest" description="Disordered" evidence="9">
    <location>
        <begin position="39"/>
        <end position="139"/>
    </location>
</feature>
<keyword evidence="2" id="KW-0479">Metal-binding</keyword>
<dbReference type="GO" id="GO:0048791">
    <property type="term" value="P:calcium ion-regulated exocytosis of neurotransmitter"/>
    <property type="evidence" value="ECO:0007669"/>
    <property type="project" value="TreeGrafter"/>
</dbReference>
<dbReference type="RefSeq" id="XP_022358291.1">
    <property type="nucleotide sequence ID" value="XM_022502583.1"/>
</dbReference>
<feature type="compositionally biased region" description="Basic and acidic residues" evidence="9">
    <location>
        <begin position="167"/>
        <end position="178"/>
    </location>
</feature>
<dbReference type="GO" id="GO:2000300">
    <property type="term" value="P:regulation of synaptic vesicle exocytosis"/>
    <property type="evidence" value="ECO:0007669"/>
    <property type="project" value="TreeGrafter"/>
</dbReference>
<feature type="domain" description="C2" evidence="10">
    <location>
        <begin position="582"/>
        <end position="705"/>
    </location>
</feature>
<reference evidence="13" key="1">
    <citation type="submission" date="2025-08" db="UniProtKB">
        <authorList>
            <consortium name="RefSeq"/>
        </authorList>
    </citation>
    <scope>IDENTIFICATION</scope>
    <source>
        <tissue evidence="13">Blood</tissue>
    </source>
</reference>
<feature type="region of interest" description="Disordered" evidence="9">
    <location>
        <begin position="803"/>
        <end position="826"/>
    </location>
</feature>
<dbReference type="Gene3D" id="2.30.42.10">
    <property type="match status" value="1"/>
</dbReference>
<dbReference type="Pfam" id="PF00595">
    <property type="entry name" value="PDZ"/>
    <property type="match status" value="1"/>
</dbReference>
<dbReference type="GO" id="GO:0031267">
    <property type="term" value="F:small GTPase binding"/>
    <property type="evidence" value="ECO:0007669"/>
    <property type="project" value="InterPro"/>
</dbReference>
<feature type="region of interest" description="Disordered" evidence="9">
    <location>
        <begin position="539"/>
        <end position="570"/>
    </location>
</feature>
<feature type="compositionally biased region" description="Basic and acidic residues" evidence="9">
    <location>
        <begin position="125"/>
        <end position="139"/>
    </location>
</feature>
<evidence type="ECO:0000256" key="6">
    <source>
        <dbReference type="ARBA" id="ARBA00022833"/>
    </source>
</evidence>
<dbReference type="GO" id="GO:0042391">
    <property type="term" value="P:regulation of membrane potential"/>
    <property type="evidence" value="ECO:0007669"/>
    <property type="project" value="TreeGrafter"/>
</dbReference>
<feature type="compositionally biased region" description="Basic and acidic residues" evidence="9">
    <location>
        <begin position="868"/>
        <end position="912"/>
    </location>
</feature>
<dbReference type="Pfam" id="PF00168">
    <property type="entry name" value="C2"/>
    <property type="match status" value="2"/>
</dbReference>
<keyword evidence="7" id="KW-0770">Synapse</keyword>
<dbReference type="PROSITE" id="PS50106">
    <property type="entry name" value="PDZ"/>
    <property type="match status" value="1"/>
</dbReference>
<feature type="compositionally biased region" description="Polar residues" evidence="9">
    <location>
        <begin position="942"/>
        <end position="952"/>
    </location>
</feature>
<feature type="compositionally biased region" description="Polar residues" evidence="9">
    <location>
        <begin position="287"/>
        <end position="298"/>
    </location>
</feature>
<sequence>MQFETLRQVCNSVLSHFHGVFSSPPNILQNELFGQTLNNARTRSPSISRDQNRRYDQREEREEYSQYATSDNAMPRSPSDYADRRSQREPQFYEESDHINYRDSNRRSHRHSKEYIVDDEDVESRDEYERQRREEEYQARYRSDPNLARYPVKPQPYEEQMRIHAEVSRARHERRHSDVSLANAELEDSRISMLRMERPSRQRSISERRAAMENQRSYSMERTREAQGPSSYPQRTTNHSPPTPRRSPIPIDRPDMRRTDSLRKQHHLDPSSAVRKTKREKMETMLRNDSLSSDQSESVRPPPPKPHKSKKGGKMRQVSLSSSEEELASTPEYTSCDDVEIESESVSEKGDSQKGKRKTSEQAVLSDSNTRSERQKKMMYFGGHSLEEDLEWSEPQIKDSGVDTCSSTTLNEEHSHSDKHPVTWQPSKDGDRLIGRILLNKRLKDGSVPRDSGAMLGLKVVGGKMTESGRLCAFITKVKKGSLADTVGHLRPGDEVLEWNGRFLQGATFEEVYNIILESKPEPQVELVVSRPIGDIPRIPDSTHAQLESSSSSFESQKMDRPSISVTSPMSPGMLRDVPQYLSGQLSIKLWFDKVGHQLIVTILGAKDLPSREDGRPRNPYVKIYFLPDRSDKNKRRTKTVKKTLEPKWNQTFIYSPVHRREFRERMLEITLWDQARVREEESEFLGEILIELETALLDDEPHWYKLQTHDVSSLPLPHPSPYMPRRQLHGESPTRRLQRSKRISDSEVSDYDCDDGIGIISDYRHNGRDLQSSTLSVPEQVMSSNHCSPSGSPHRVDVIGRTRSWSPSVPPPQSRNVEQGLRGTRSAAGHYNTISRMDRHRVMDDHYSPDRDSHFLTLPRSRYSQNIEHHHRDGRDCEAADRQPYHRSRSTEQRPLLERTTTRSRSTERPDTNLMRSMPSLMTGRSAPPSPALSRSHPRTGSVQTSPSSTPVAGRRGRQLPQLPPKGTLERKAGGKKLRSTVQRSTETGLAVEMRNWMTRQASRESTDGSMNSYSSEGNLIFPGVRLASDSQFSDFLDGLGPAQLVGRQTLATPAMGDIQVGMMDKKGQLEVEIIRARGLVVKPGSKTLPAPYVKVYLLDNGVCIAKKKTKVARKTLEPLYQQLLSFEESPQGKVLQIIVWGDYGRMDHKSFMGVAQILLDELELSNMVIGWFKLFPPSSLVDPTLAPLTRRASQSSLESSTGPSYSRS</sequence>
<evidence type="ECO:0000256" key="8">
    <source>
        <dbReference type="ARBA" id="ARBA00034103"/>
    </source>
</evidence>
<keyword evidence="5" id="KW-0221">Differentiation</keyword>
<feature type="compositionally biased region" description="Basic and acidic residues" evidence="9">
    <location>
        <begin position="411"/>
        <end position="421"/>
    </location>
</feature>
<dbReference type="InterPro" id="IPR001478">
    <property type="entry name" value="PDZ"/>
</dbReference>
<feature type="region of interest" description="Disordered" evidence="9">
    <location>
        <begin position="868"/>
        <end position="993"/>
    </location>
</feature>
<dbReference type="PANTHER" id="PTHR12157">
    <property type="entry name" value="REGULATING SYNAPTIC MEMBRANE EXOCYTOSIS PROTEIN"/>
    <property type="match status" value="1"/>
</dbReference>
<dbReference type="GO" id="GO:0050806">
    <property type="term" value="P:positive regulation of synaptic transmission"/>
    <property type="evidence" value="ECO:0007669"/>
    <property type="project" value="TreeGrafter"/>
</dbReference>
<evidence type="ECO:0000256" key="7">
    <source>
        <dbReference type="ARBA" id="ARBA00023018"/>
    </source>
</evidence>
<gene>
    <name evidence="13" type="primary">LOC111146851</name>
</gene>
<organism evidence="12 13">
    <name type="scientific">Enhydra lutris kenyoni</name>
    <name type="common">northern sea otter</name>
    <dbReference type="NCBI Taxonomy" id="391180"/>
    <lineage>
        <taxon>Eukaryota</taxon>
        <taxon>Metazoa</taxon>
        <taxon>Chordata</taxon>
        <taxon>Craniata</taxon>
        <taxon>Vertebrata</taxon>
        <taxon>Euteleostomi</taxon>
        <taxon>Mammalia</taxon>
        <taxon>Eutheria</taxon>
        <taxon>Laurasiatheria</taxon>
        <taxon>Carnivora</taxon>
        <taxon>Caniformia</taxon>
        <taxon>Musteloidea</taxon>
        <taxon>Mustelidae</taxon>
        <taxon>Lutrinae</taxon>
        <taxon>Enhydra</taxon>
    </lineage>
</organism>
<dbReference type="GO" id="GO:0030154">
    <property type="term" value="P:cell differentiation"/>
    <property type="evidence" value="ECO:0007669"/>
    <property type="project" value="UniProtKB-KW"/>
</dbReference>
<dbReference type="GO" id="GO:0008270">
    <property type="term" value="F:zinc ion binding"/>
    <property type="evidence" value="ECO:0007669"/>
    <property type="project" value="UniProtKB-KW"/>
</dbReference>
<feature type="compositionally biased region" description="Basic residues" evidence="9">
    <location>
        <begin position="305"/>
        <end position="314"/>
    </location>
</feature>
<feature type="compositionally biased region" description="Basic and acidic residues" evidence="9">
    <location>
        <begin position="346"/>
        <end position="360"/>
    </location>
</feature>
<dbReference type="FunFam" id="2.60.40.150:FF:000003">
    <property type="entry name" value="Regulating synaptic membrane exocytosis protein 2"/>
    <property type="match status" value="1"/>
</dbReference>
<proteinExistence type="predicted"/>
<dbReference type="GeneID" id="111146851"/>
<feature type="compositionally biased region" description="Basic and acidic residues" evidence="9">
    <location>
        <begin position="50"/>
        <end position="64"/>
    </location>
</feature>
<evidence type="ECO:0000256" key="4">
    <source>
        <dbReference type="ARBA" id="ARBA00022771"/>
    </source>
</evidence>
<dbReference type="SUPFAM" id="SSF49562">
    <property type="entry name" value="C2 domain (Calcium/lipid-binding domain, CaLB)"/>
    <property type="match status" value="2"/>
</dbReference>
<dbReference type="GO" id="GO:0048788">
    <property type="term" value="C:cytoskeleton of presynaptic active zone"/>
    <property type="evidence" value="ECO:0007669"/>
    <property type="project" value="TreeGrafter"/>
</dbReference>
<dbReference type="InterPro" id="IPR036034">
    <property type="entry name" value="PDZ_sf"/>
</dbReference>
<evidence type="ECO:0000256" key="5">
    <source>
        <dbReference type="ARBA" id="ARBA00022782"/>
    </source>
</evidence>
<dbReference type="CDD" id="cd04028">
    <property type="entry name" value="C2B_RIM1alpha"/>
    <property type="match status" value="1"/>
</dbReference>
<evidence type="ECO:0000259" key="11">
    <source>
        <dbReference type="PROSITE" id="PS50106"/>
    </source>
</evidence>
<dbReference type="FunFam" id="2.30.42.10:FF:000003">
    <property type="entry name" value="Regulating synaptic membrane exocytosis protein 1, putative"/>
    <property type="match status" value="1"/>
</dbReference>
<dbReference type="PROSITE" id="PS50004">
    <property type="entry name" value="C2"/>
    <property type="match status" value="2"/>
</dbReference>
<feature type="domain" description="C2" evidence="10">
    <location>
        <begin position="1056"/>
        <end position="1174"/>
    </location>
</feature>
<dbReference type="InterPro" id="IPR039032">
    <property type="entry name" value="Rim-like"/>
</dbReference>
<dbReference type="Proteomes" id="UP000248482">
    <property type="component" value="Unplaced"/>
</dbReference>
<evidence type="ECO:0000256" key="2">
    <source>
        <dbReference type="ARBA" id="ARBA00022723"/>
    </source>
</evidence>
<feature type="compositionally biased region" description="Polar residues" evidence="9">
    <location>
        <begin position="39"/>
        <end position="48"/>
    </location>
</feature>
<dbReference type="GO" id="GO:0048167">
    <property type="term" value="P:regulation of synaptic plasticity"/>
    <property type="evidence" value="ECO:0007669"/>
    <property type="project" value="TreeGrafter"/>
</dbReference>
<dbReference type="CDD" id="cd04031">
    <property type="entry name" value="C2A_RIM1alpha"/>
    <property type="match status" value="1"/>
</dbReference>
<name>A0A2Y9JCI2_ENHLU</name>
<dbReference type="GO" id="GO:0044325">
    <property type="term" value="F:transmembrane transporter binding"/>
    <property type="evidence" value="ECO:0007669"/>
    <property type="project" value="TreeGrafter"/>
</dbReference>
<dbReference type="InterPro" id="IPR000008">
    <property type="entry name" value="C2_dom"/>
</dbReference>
<keyword evidence="3" id="KW-0677">Repeat</keyword>
<keyword evidence="12" id="KW-1185">Reference proteome</keyword>
<feature type="region of interest" description="Disordered" evidence="9">
    <location>
        <begin position="716"/>
        <end position="750"/>
    </location>
</feature>
<dbReference type="AlphaFoldDB" id="A0A2Y9JCI2"/>
<dbReference type="SMART" id="SM00228">
    <property type="entry name" value="PDZ"/>
    <property type="match status" value="1"/>
</dbReference>
<evidence type="ECO:0000259" key="10">
    <source>
        <dbReference type="PROSITE" id="PS50004"/>
    </source>
</evidence>
<evidence type="ECO:0000256" key="1">
    <source>
        <dbReference type="ARBA" id="ARBA00022553"/>
    </source>
</evidence>
<comment type="subcellular location">
    <subcellularLocation>
        <location evidence="8">Synapse</location>
    </subcellularLocation>
</comment>
<dbReference type="InterPro" id="IPR035892">
    <property type="entry name" value="C2_domain_sf"/>
</dbReference>
<dbReference type="PANTHER" id="PTHR12157:SF15">
    <property type="entry name" value="REGULATING SYNAPTIC MEMBRANE EXOCYTOSIS PROTEIN 2"/>
    <property type="match status" value="1"/>
</dbReference>
<feature type="compositionally biased region" description="Basic and acidic residues" evidence="9">
    <location>
        <begin position="252"/>
        <end position="269"/>
    </location>
</feature>
<evidence type="ECO:0000256" key="3">
    <source>
        <dbReference type="ARBA" id="ARBA00022737"/>
    </source>
</evidence>
<feature type="compositionally biased region" description="Basic and acidic residues" evidence="9">
    <location>
        <begin position="95"/>
        <end position="106"/>
    </location>
</feature>
<keyword evidence="1" id="KW-0597">Phosphoprotein</keyword>
<keyword evidence="4" id="KW-0863">Zinc-finger</keyword>
<feature type="compositionally biased region" description="Acidic residues" evidence="9">
    <location>
        <begin position="335"/>
        <end position="345"/>
    </location>
</feature>